<sequence>MTDVMTDRKAAEMPDAQGVVRLDDLDEQLVGQLVDRPRSEGLRLTGEDGLLGQLTKRIIESAAQGELDDHLGYAKHDPAGRDGGNSRNGARTKTVLTDVGPVEVAMPRDRDGSFEPQIVRKRQRRLSGIDSLVISLSAKGLTRGEIAAHLAEVYGAQVSKQMISTITDRVIEAMSKWCNRPLDPVYPVVFIDAINVKIRDGNVANRPIYIVLGVTVEGTRDVLGLWAGEHGDGEGYGTSTGSFGRIRAAA</sequence>
<evidence type="ECO:0000256" key="3">
    <source>
        <dbReference type="ARBA" id="ARBA00022578"/>
    </source>
</evidence>
<dbReference type="EMBL" id="AP022314">
    <property type="protein sequence ID" value="BBU20984.1"/>
    <property type="molecule type" value="Genomic_DNA"/>
</dbReference>
<name>A0AAD1H018_MYCXE</name>
<evidence type="ECO:0000313" key="9">
    <source>
        <dbReference type="Proteomes" id="UP000464624"/>
    </source>
</evidence>
<comment type="function">
    <text evidence="1 6">Required for the transposition of the insertion element.</text>
</comment>
<dbReference type="GO" id="GO:0006313">
    <property type="term" value="P:DNA transposition"/>
    <property type="evidence" value="ECO:0007669"/>
    <property type="project" value="UniProtKB-UniRule"/>
</dbReference>
<keyword evidence="6" id="KW-0814">Transposable element</keyword>
<dbReference type="PANTHER" id="PTHR33217:SF8">
    <property type="entry name" value="MUTATOR FAMILY TRANSPOSASE"/>
    <property type="match status" value="1"/>
</dbReference>
<gene>
    <name evidence="8" type="ORF">MYXE_07730</name>
</gene>
<dbReference type="AlphaFoldDB" id="A0AAD1H018"/>
<dbReference type="InterPro" id="IPR001207">
    <property type="entry name" value="Transposase_mutator"/>
</dbReference>
<dbReference type="Proteomes" id="UP000464624">
    <property type="component" value="Chromosome"/>
</dbReference>
<evidence type="ECO:0000256" key="2">
    <source>
        <dbReference type="ARBA" id="ARBA00010961"/>
    </source>
</evidence>
<accession>A0AAD1H018</accession>
<dbReference type="PANTHER" id="PTHR33217">
    <property type="entry name" value="TRANSPOSASE FOR INSERTION SEQUENCE ELEMENT IS1081"/>
    <property type="match status" value="1"/>
</dbReference>
<evidence type="ECO:0000256" key="6">
    <source>
        <dbReference type="RuleBase" id="RU365089"/>
    </source>
</evidence>
<feature type="region of interest" description="Disordered" evidence="7">
    <location>
        <begin position="72"/>
        <end position="91"/>
    </location>
</feature>
<evidence type="ECO:0000256" key="4">
    <source>
        <dbReference type="ARBA" id="ARBA00023125"/>
    </source>
</evidence>
<keyword evidence="5 6" id="KW-0233">DNA recombination</keyword>
<comment type="similarity">
    <text evidence="2 6">Belongs to the transposase mutator family.</text>
</comment>
<organism evidence="8 9">
    <name type="scientific">Mycobacterium xenopi</name>
    <dbReference type="NCBI Taxonomy" id="1789"/>
    <lineage>
        <taxon>Bacteria</taxon>
        <taxon>Bacillati</taxon>
        <taxon>Actinomycetota</taxon>
        <taxon>Actinomycetes</taxon>
        <taxon>Mycobacteriales</taxon>
        <taxon>Mycobacteriaceae</taxon>
        <taxon>Mycobacterium</taxon>
    </lineage>
</organism>
<reference evidence="8 9" key="1">
    <citation type="submission" date="2019-12" db="EMBL/GenBank/DDBJ databases">
        <title>Complete genome sequence of Mycolicibacterium xenopi str. JCM15661T.</title>
        <authorList>
            <person name="Yoshida M."/>
            <person name="Fukano H."/>
            <person name="Asakura T."/>
            <person name="Hoshino Y."/>
        </authorList>
    </citation>
    <scope>NUCLEOTIDE SEQUENCE [LARGE SCALE GENOMIC DNA]</scope>
    <source>
        <strain evidence="8 9">JCM 15661T</strain>
    </source>
</reference>
<evidence type="ECO:0000256" key="5">
    <source>
        <dbReference type="ARBA" id="ARBA00023172"/>
    </source>
</evidence>
<proteinExistence type="inferred from homology"/>
<evidence type="ECO:0000256" key="1">
    <source>
        <dbReference type="ARBA" id="ARBA00002190"/>
    </source>
</evidence>
<protein>
    <recommendedName>
        <fullName evidence="6">Mutator family transposase</fullName>
    </recommendedName>
</protein>
<dbReference type="GO" id="GO:0003677">
    <property type="term" value="F:DNA binding"/>
    <property type="evidence" value="ECO:0007669"/>
    <property type="project" value="UniProtKB-UniRule"/>
</dbReference>
<evidence type="ECO:0000313" key="8">
    <source>
        <dbReference type="EMBL" id="BBU20984.1"/>
    </source>
</evidence>
<dbReference type="Pfam" id="PF00872">
    <property type="entry name" value="Transposase_mut"/>
    <property type="match status" value="1"/>
</dbReference>
<keyword evidence="4 6" id="KW-0238">DNA-binding</keyword>
<evidence type="ECO:0000256" key="7">
    <source>
        <dbReference type="SAM" id="MobiDB-lite"/>
    </source>
</evidence>
<keyword evidence="3 6" id="KW-0815">Transposition</keyword>
<dbReference type="GO" id="GO:0004803">
    <property type="term" value="F:transposase activity"/>
    <property type="evidence" value="ECO:0007669"/>
    <property type="project" value="UniProtKB-UniRule"/>
</dbReference>
<dbReference type="KEGG" id="mxe:MYXE_07730"/>